<reference evidence="9 10" key="2">
    <citation type="submission" date="2018-11" db="EMBL/GenBank/DDBJ databases">
        <authorList>
            <consortium name="Pathogen Informatics"/>
        </authorList>
    </citation>
    <scope>NUCLEOTIDE SEQUENCE [LARGE SCALE GENOMIC DNA]</scope>
</reference>
<dbReference type="OrthoDB" id="2187at2759"/>
<protein>
    <recommendedName>
        <fullName evidence="6">Peroxisomal ATPase PEX1</fullName>
    </recommendedName>
    <alternativeName>
        <fullName evidence="5">Peroxin-1</fullName>
    </alternativeName>
</protein>
<name>A0A0N5D468_THECL</name>
<evidence type="ECO:0000256" key="4">
    <source>
        <dbReference type="ARBA" id="ARBA00023054"/>
    </source>
</evidence>
<dbReference type="InterPro" id="IPR003960">
    <property type="entry name" value="ATPase_AAA_CS"/>
</dbReference>
<evidence type="ECO:0000256" key="3">
    <source>
        <dbReference type="ARBA" id="ARBA00022840"/>
    </source>
</evidence>
<dbReference type="InterPro" id="IPR050168">
    <property type="entry name" value="AAA_ATPase_domain"/>
</dbReference>
<evidence type="ECO:0000256" key="6">
    <source>
        <dbReference type="ARBA" id="ARBA00034532"/>
    </source>
</evidence>
<dbReference type="EMBL" id="UYYF01004541">
    <property type="protein sequence ID" value="VDN05227.1"/>
    <property type="molecule type" value="Genomic_DNA"/>
</dbReference>
<evidence type="ECO:0000313" key="11">
    <source>
        <dbReference type="WBParaSite" id="TCLT_0000775401-mRNA-1"/>
    </source>
</evidence>
<evidence type="ECO:0000256" key="2">
    <source>
        <dbReference type="ARBA" id="ARBA00022741"/>
    </source>
</evidence>
<dbReference type="FunFam" id="3.40.50.300:FF:001025">
    <property type="entry name" value="ATPase family, AAA domain-containing 2B"/>
    <property type="match status" value="1"/>
</dbReference>
<dbReference type="InterPro" id="IPR027417">
    <property type="entry name" value="P-loop_NTPase"/>
</dbReference>
<dbReference type="InterPro" id="IPR041569">
    <property type="entry name" value="AAA_lid_3"/>
</dbReference>
<dbReference type="Gene3D" id="1.10.8.60">
    <property type="match status" value="1"/>
</dbReference>
<dbReference type="WBParaSite" id="TCLT_0000775401-mRNA-1">
    <property type="protein sequence ID" value="TCLT_0000775401-mRNA-1"/>
    <property type="gene ID" value="TCLT_0000775401"/>
</dbReference>
<dbReference type="SUPFAM" id="SSF52540">
    <property type="entry name" value="P-loop containing nucleoside triphosphate hydrolases"/>
    <property type="match status" value="1"/>
</dbReference>
<evidence type="ECO:0000313" key="9">
    <source>
        <dbReference type="EMBL" id="VDN05227.1"/>
    </source>
</evidence>
<dbReference type="Gene3D" id="3.40.50.300">
    <property type="entry name" value="P-loop containing nucleotide triphosphate hydrolases"/>
    <property type="match status" value="1"/>
</dbReference>
<dbReference type="PROSITE" id="PS00674">
    <property type="entry name" value="AAA"/>
    <property type="match status" value="1"/>
</dbReference>
<gene>
    <name evidence="9" type="ORF">TCLT_LOCUS7743</name>
</gene>
<accession>A0A0N5D468</accession>
<dbReference type="SMART" id="SM00382">
    <property type="entry name" value="AAA"/>
    <property type="match status" value="1"/>
</dbReference>
<proteinExistence type="inferred from homology"/>
<dbReference type="PANTHER" id="PTHR23077">
    <property type="entry name" value="AAA-FAMILY ATPASE"/>
    <property type="match status" value="1"/>
</dbReference>
<dbReference type="InterPro" id="IPR003593">
    <property type="entry name" value="AAA+_ATPase"/>
</dbReference>
<evidence type="ECO:0000259" key="8">
    <source>
        <dbReference type="SMART" id="SM00382"/>
    </source>
</evidence>
<reference evidence="11" key="1">
    <citation type="submission" date="2017-02" db="UniProtKB">
        <authorList>
            <consortium name="WormBaseParasite"/>
        </authorList>
    </citation>
    <scope>IDENTIFICATION</scope>
</reference>
<dbReference type="GO" id="GO:0005778">
    <property type="term" value="C:peroxisomal membrane"/>
    <property type="evidence" value="ECO:0007669"/>
    <property type="project" value="TreeGrafter"/>
</dbReference>
<dbReference type="GO" id="GO:0005829">
    <property type="term" value="C:cytosol"/>
    <property type="evidence" value="ECO:0007669"/>
    <property type="project" value="TreeGrafter"/>
</dbReference>
<evidence type="ECO:0000256" key="7">
    <source>
        <dbReference type="RuleBase" id="RU003651"/>
    </source>
</evidence>
<dbReference type="AlphaFoldDB" id="A0A0N5D468"/>
<dbReference type="OMA" id="EVFIWPT"/>
<evidence type="ECO:0000313" key="10">
    <source>
        <dbReference type="Proteomes" id="UP000276776"/>
    </source>
</evidence>
<dbReference type="GO" id="GO:0005524">
    <property type="term" value="F:ATP binding"/>
    <property type="evidence" value="ECO:0007669"/>
    <property type="project" value="UniProtKB-KW"/>
</dbReference>
<dbReference type="Proteomes" id="UP000276776">
    <property type="component" value="Unassembled WGS sequence"/>
</dbReference>
<feature type="domain" description="AAA+ ATPase" evidence="8">
    <location>
        <begin position="107"/>
        <end position="260"/>
    </location>
</feature>
<keyword evidence="2 7" id="KW-0547">Nucleotide-binding</keyword>
<dbReference type="InterPro" id="IPR003959">
    <property type="entry name" value="ATPase_AAA_core"/>
</dbReference>
<keyword evidence="10" id="KW-1185">Reference proteome</keyword>
<dbReference type="FunFam" id="1.10.8.60:FF:000105">
    <property type="entry name" value="PeRoXisome assembly factor"/>
    <property type="match status" value="1"/>
</dbReference>
<organism evidence="11">
    <name type="scientific">Thelazia callipaeda</name>
    <name type="common">Oriental eyeworm</name>
    <name type="synonym">Parasitic nematode</name>
    <dbReference type="NCBI Taxonomy" id="103827"/>
    <lineage>
        <taxon>Eukaryota</taxon>
        <taxon>Metazoa</taxon>
        <taxon>Ecdysozoa</taxon>
        <taxon>Nematoda</taxon>
        <taxon>Chromadorea</taxon>
        <taxon>Rhabditida</taxon>
        <taxon>Spirurina</taxon>
        <taxon>Spiruromorpha</taxon>
        <taxon>Thelazioidea</taxon>
        <taxon>Thelaziidae</taxon>
        <taxon>Thelazia</taxon>
    </lineage>
</organism>
<dbReference type="GO" id="GO:0016558">
    <property type="term" value="P:protein import into peroxisome matrix"/>
    <property type="evidence" value="ECO:0007669"/>
    <property type="project" value="TreeGrafter"/>
</dbReference>
<keyword evidence="3 7" id="KW-0067">ATP-binding</keyword>
<comment type="similarity">
    <text evidence="7">Belongs to the AAA ATPase family.</text>
</comment>
<keyword evidence="1" id="KW-0677">Repeat</keyword>
<sequence length="365" mass="40948">MEFCILNDQLLQATQRCFIGDLKRLARRIVLESKINGHEKVQEDDIRQGLKDFPSIIAPFQESKSLKQTQLKWEDIGGLTAVKQLLIEIFIWPVKYSLLYQNNSIRLGHGVLLHGPSGCGKTLICKTLADQCNLNVISVKACYSSGPELLSKFVGESEENVRKIFRHSLSNDNSSCFLRARASSPCLIFFDEFDSLGAKRGESNAGVSDRMVNQLLTELDGVEGRSDVYIIAATNRIDLIDNALLRPGRFDYIVECELPNKMERISIIEVLTRSIRLQQDVDVEAIAEMTEGWTGADLKGLITNALLISRKRSNKKFGNENAVFVVNQDDLLFAVKESQPRRTISCCSEFETRRCISPGSFATFA</sequence>
<evidence type="ECO:0000256" key="5">
    <source>
        <dbReference type="ARBA" id="ARBA00032509"/>
    </source>
</evidence>
<dbReference type="STRING" id="103827.A0A0N5D468"/>
<evidence type="ECO:0000256" key="1">
    <source>
        <dbReference type="ARBA" id="ARBA00022737"/>
    </source>
</evidence>
<dbReference type="GO" id="GO:0016887">
    <property type="term" value="F:ATP hydrolysis activity"/>
    <property type="evidence" value="ECO:0007669"/>
    <property type="project" value="InterPro"/>
</dbReference>
<keyword evidence="4" id="KW-0175">Coiled coil</keyword>
<dbReference type="Pfam" id="PF17862">
    <property type="entry name" value="AAA_lid_3"/>
    <property type="match status" value="1"/>
</dbReference>
<dbReference type="PANTHER" id="PTHR23077:SF12">
    <property type="entry name" value="PEROXISOMAL ATPASE PEX1"/>
    <property type="match status" value="1"/>
</dbReference>
<dbReference type="Pfam" id="PF00004">
    <property type="entry name" value="AAA"/>
    <property type="match status" value="1"/>
</dbReference>